<dbReference type="AlphaFoldDB" id="A0A329S058"/>
<dbReference type="EMBL" id="MJFZ01000452">
    <property type="protein sequence ID" value="RAW29052.1"/>
    <property type="molecule type" value="Genomic_DNA"/>
</dbReference>
<keyword evidence="3" id="KW-1185">Reference proteome</keyword>
<dbReference type="PANTHER" id="PTHR46599:SF3">
    <property type="entry name" value="PIGGYBAC TRANSPOSABLE ELEMENT-DERIVED PROTEIN 4"/>
    <property type="match status" value="1"/>
</dbReference>
<dbReference type="STRING" id="29920.A0A329S058"/>
<dbReference type="OrthoDB" id="127911at2759"/>
<evidence type="ECO:0000259" key="1">
    <source>
        <dbReference type="Pfam" id="PF13843"/>
    </source>
</evidence>
<dbReference type="Proteomes" id="UP000251314">
    <property type="component" value="Unassembled WGS sequence"/>
</dbReference>
<dbReference type="PANTHER" id="PTHR46599">
    <property type="entry name" value="PIGGYBAC TRANSPOSABLE ELEMENT-DERIVED PROTEIN 4"/>
    <property type="match status" value="1"/>
</dbReference>
<gene>
    <name evidence="2" type="ORF">PC110_g14590</name>
</gene>
<proteinExistence type="predicted"/>
<name>A0A329S058_9STRA</name>
<evidence type="ECO:0000313" key="2">
    <source>
        <dbReference type="EMBL" id="RAW29052.1"/>
    </source>
</evidence>
<accession>A0A329S058</accession>
<reference evidence="2 3" key="1">
    <citation type="submission" date="2018-01" db="EMBL/GenBank/DDBJ databases">
        <title>Draft genome of the strawberry crown rot pathogen Phytophthora cactorum.</title>
        <authorList>
            <person name="Armitage A.D."/>
            <person name="Lysoe E."/>
            <person name="Nellist C.F."/>
            <person name="Harrison R.J."/>
            <person name="Brurberg M.B."/>
        </authorList>
    </citation>
    <scope>NUCLEOTIDE SEQUENCE [LARGE SCALE GENOMIC DNA]</scope>
    <source>
        <strain evidence="2 3">10300</strain>
    </source>
</reference>
<dbReference type="VEuPathDB" id="FungiDB:PC110_g14590"/>
<dbReference type="InterPro" id="IPR029526">
    <property type="entry name" value="PGBD"/>
</dbReference>
<dbReference type="Pfam" id="PF13843">
    <property type="entry name" value="DDE_Tnp_1_7"/>
    <property type="match status" value="1"/>
</dbReference>
<organism evidence="2 3">
    <name type="scientific">Phytophthora cactorum</name>
    <dbReference type="NCBI Taxonomy" id="29920"/>
    <lineage>
        <taxon>Eukaryota</taxon>
        <taxon>Sar</taxon>
        <taxon>Stramenopiles</taxon>
        <taxon>Oomycota</taxon>
        <taxon>Peronosporomycetes</taxon>
        <taxon>Peronosporales</taxon>
        <taxon>Peronosporaceae</taxon>
        <taxon>Phytophthora</taxon>
    </lineage>
</organism>
<sequence length="132" mass="14696">MTCCAETSYCSRAEIYLGAAANPAKAKGVAQKAVIRNVSKTLEGQPAKRLIIAANFYTSCALLLELLERDYYYLGTHRNDRLDWPTNVGYKQKKRPKSMPRGTYRLAQAKPFPELVAVSWMDSKSVSMIATG</sequence>
<evidence type="ECO:0000313" key="3">
    <source>
        <dbReference type="Proteomes" id="UP000251314"/>
    </source>
</evidence>
<comment type="caution">
    <text evidence="2">The sequence shown here is derived from an EMBL/GenBank/DDBJ whole genome shotgun (WGS) entry which is preliminary data.</text>
</comment>
<protein>
    <recommendedName>
        <fullName evidence="1">PiggyBac transposable element-derived protein domain-containing protein</fullName>
    </recommendedName>
</protein>
<feature type="domain" description="PiggyBac transposable element-derived protein" evidence="1">
    <location>
        <begin position="2"/>
        <end position="131"/>
    </location>
</feature>